<dbReference type="SUPFAM" id="SSF81345">
    <property type="entry name" value="ABC transporter involved in vitamin B12 uptake, BtuC"/>
    <property type="match status" value="1"/>
</dbReference>
<dbReference type="KEGG" id="mbet:N8K70_01180"/>
<evidence type="ECO:0000256" key="2">
    <source>
        <dbReference type="ARBA" id="ARBA00007935"/>
    </source>
</evidence>
<dbReference type="Pfam" id="PF01032">
    <property type="entry name" value="FecCD"/>
    <property type="match status" value="1"/>
</dbReference>
<keyword evidence="3" id="KW-0813">Transport</keyword>
<dbReference type="InterPro" id="IPR000522">
    <property type="entry name" value="ABC_transptr_permease_BtuC"/>
</dbReference>
<dbReference type="PANTHER" id="PTHR30472">
    <property type="entry name" value="FERRIC ENTEROBACTIN TRANSPORT SYSTEM PERMEASE PROTEIN"/>
    <property type="match status" value="1"/>
</dbReference>
<feature type="transmembrane region" description="Helical" evidence="8">
    <location>
        <begin position="21"/>
        <end position="41"/>
    </location>
</feature>
<evidence type="ECO:0000313" key="10">
    <source>
        <dbReference type="Proteomes" id="UP001305498"/>
    </source>
</evidence>
<dbReference type="FunFam" id="1.10.3470.10:FF:000001">
    <property type="entry name" value="Vitamin B12 ABC transporter permease BtuC"/>
    <property type="match status" value="1"/>
</dbReference>
<comment type="similarity">
    <text evidence="2">Belongs to the binding-protein-dependent transport system permease family. FecCD subfamily.</text>
</comment>
<dbReference type="GO" id="GO:0022857">
    <property type="term" value="F:transmembrane transporter activity"/>
    <property type="evidence" value="ECO:0007669"/>
    <property type="project" value="InterPro"/>
</dbReference>
<protein>
    <submittedName>
        <fullName evidence="9">Iron ABC transporter permease</fullName>
    </submittedName>
</protein>
<feature type="transmembrane region" description="Helical" evidence="8">
    <location>
        <begin position="102"/>
        <end position="123"/>
    </location>
</feature>
<comment type="subcellular location">
    <subcellularLocation>
        <location evidence="1">Cell membrane</location>
        <topology evidence="1">Multi-pass membrane protein</topology>
    </subcellularLocation>
</comment>
<accession>A0AA97FIH1</accession>
<evidence type="ECO:0000256" key="3">
    <source>
        <dbReference type="ARBA" id="ARBA00022448"/>
    </source>
</evidence>
<dbReference type="EMBL" id="CP118157">
    <property type="protein sequence ID" value="WOF23313.1"/>
    <property type="molecule type" value="Genomic_DNA"/>
</dbReference>
<evidence type="ECO:0000256" key="1">
    <source>
        <dbReference type="ARBA" id="ARBA00004651"/>
    </source>
</evidence>
<dbReference type="InterPro" id="IPR037294">
    <property type="entry name" value="ABC_BtuC-like"/>
</dbReference>
<feature type="transmembrane region" description="Helical" evidence="8">
    <location>
        <begin position="321"/>
        <end position="343"/>
    </location>
</feature>
<evidence type="ECO:0000256" key="7">
    <source>
        <dbReference type="ARBA" id="ARBA00023136"/>
    </source>
</evidence>
<evidence type="ECO:0000256" key="4">
    <source>
        <dbReference type="ARBA" id="ARBA00022475"/>
    </source>
</evidence>
<feature type="transmembrane region" description="Helical" evidence="8">
    <location>
        <begin position="129"/>
        <end position="150"/>
    </location>
</feature>
<keyword evidence="10" id="KW-1185">Reference proteome</keyword>
<reference evidence="9 10" key="1">
    <citation type="submission" date="2023-02" db="EMBL/GenBank/DDBJ databases">
        <title>Microbacterium betulae sp. nov., isolated from birch wood.</title>
        <authorList>
            <person name="Pasciak M."/>
            <person name="Pawlik K.J."/>
            <person name="Martynowski D."/>
            <person name="Laczmanski L."/>
            <person name="Ciekot J."/>
            <person name="Szponar B."/>
            <person name="Wojcik-Fatla A."/>
            <person name="Mackiewicz B."/>
            <person name="Farian E."/>
            <person name="Cholewa G."/>
            <person name="Cholewa A."/>
            <person name="Dutkiewicz J."/>
        </authorList>
    </citation>
    <scope>NUCLEOTIDE SEQUENCE [LARGE SCALE GENOMIC DNA]</scope>
    <source>
        <strain evidence="9 10">AB</strain>
    </source>
</reference>
<dbReference type="PANTHER" id="PTHR30472:SF1">
    <property type="entry name" value="FE(3+) DICITRATE TRANSPORT SYSTEM PERMEASE PROTEIN FECC-RELATED"/>
    <property type="match status" value="1"/>
</dbReference>
<gene>
    <name evidence="9" type="ORF">N8K70_01180</name>
</gene>
<evidence type="ECO:0000256" key="8">
    <source>
        <dbReference type="SAM" id="Phobius"/>
    </source>
</evidence>
<keyword evidence="4" id="KW-1003">Cell membrane</keyword>
<dbReference type="GO" id="GO:0033214">
    <property type="term" value="P:siderophore-iron import into cell"/>
    <property type="evidence" value="ECO:0007669"/>
    <property type="project" value="TreeGrafter"/>
</dbReference>
<organism evidence="9 10">
    <name type="scientific">Microbacterium betulae</name>
    <dbReference type="NCBI Taxonomy" id="2981139"/>
    <lineage>
        <taxon>Bacteria</taxon>
        <taxon>Bacillati</taxon>
        <taxon>Actinomycetota</taxon>
        <taxon>Actinomycetes</taxon>
        <taxon>Micrococcales</taxon>
        <taxon>Microbacteriaceae</taxon>
        <taxon>Microbacterium</taxon>
    </lineage>
</organism>
<dbReference type="Proteomes" id="UP001305498">
    <property type="component" value="Chromosome"/>
</dbReference>
<feature type="transmembrane region" description="Helical" evidence="8">
    <location>
        <begin position="251"/>
        <end position="276"/>
    </location>
</feature>
<dbReference type="CDD" id="cd06550">
    <property type="entry name" value="TM_ABC_iron-siderophores_like"/>
    <property type="match status" value="1"/>
</dbReference>
<dbReference type="AlphaFoldDB" id="A0AA97FIH1"/>
<dbReference type="GO" id="GO:0005886">
    <property type="term" value="C:plasma membrane"/>
    <property type="evidence" value="ECO:0007669"/>
    <property type="project" value="UniProtKB-SubCell"/>
</dbReference>
<evidence type="ECO:0000256" key="6">
    <source>
        <dbReference type="ARBA" id="ARBA00022989"/>
    </source>
</evidence>
<dbReference type="RefSeq" id="WP_317139784.1">
    <property type="nucleotide sequence ID" value="NZ_CP118157.1"/>
</dbReference>
<keyword evidence="5 8" id="KW-0812">Transmembrane</keyword>
<proteinExistence type="inferred from homology"/>
<evidence type="ECO:0000313" key="9">
    <source>
        <dbReference type="EMBL" id="WOF23313.1"/>
    </source>
</evidence>
<name>A0AA97FIH1_9MICO</name>
<keyword evidence="7 8" id="KW-0472">Membrane</keyword>
<sequence>MRAALPRAEDSTGRRRRSVRAIAAAAVVLVALMALSVLVGSRGLSAGTVLLSLVGDAGAEAEAIVGGQRIPRTIVGLLGGAALAVAGVVIQGHTRNPLADPGLLGVTSGAALAVVVAISVFGLTTPAGYLWFAFAGAAAATALVTALGAAASRRRDVSPASLVLAGATVSALLSAVTGVILLLDASTLDVYRFWTVGSLSGGRTGDLLPIVVPALTAGALVAALQTRALDALALGDDIARSLGRSLLRTRLWGLASVTLLAGGATALVGSLGFVGLASPHIARGLVGTGHRSLIPLSALIGGALVLAADVVARVVVSPAELPVGVVLAVLGGPLFLLVVIRLFRRAS</sequence>
<keyword evidence="6 8" id="KW-1133">Transmembrane helix</keyword>
<dbReference type="Gene3D" id="1.10.3470.10">
    <property type="entry name" value="ABC transporter involved in vitamin B12 uptake, BtuC"/>
    <property type="match status" value="1"/>
</dbReference>
<evidence type="ECO:0000256" key="5">
    <source>
        <dbReference type="ARBA" id="ARBA00022692"/>
    </source>
</evidence>
<feature type="transmembrane region" description="Helical" evidence="8">
    <location>
        <begin position="162"/>
        <end position="183"/>
    </location>
</feature>
<feature type="transmembrane region" description="Helical" evidence="8">
    <location>
        <begin position="70"/>
        <end position="90"/>
    </location>
</feature>
<feature type="transmembrane region" description="Helical" evidence="8">
    <location>
        <begin position="296"/>
        <end position="315"/>
    </location>
</feature>